<feature type="compositionally biased region" description="Pro residues" evidence="4">
    <location>
        <begin position="686"/>
        <end position="696"/>
    </location>
</feature>
<dbReference type="Gene3D" id="3.80.10.10">
    <property type="entry name" value="Ribonuclease Inhibitor"/>
    <property type="match status" value="2"/>
</dbReference>
<dbReference type="SUPFAM" id="SSF52058">
    <property type="entry name" value="L domain-like"/>
    <property type="match status" value="1"/>
</dbReference>
<dbReference type="SUPFAM" id="SSF48726">
    <property type="entry name" value="Immunoglobulin"/>
    <property type="match status" value="1"/>
</dbReference>
<feature type="domain" description="Immunoglobulin subtype 2" evidence="6">
    <location>
        <begin position="339"/>
        <end position="421"/>
    </location>
</feature>
<dbReference type="Pfam" id="PF13855">
    <property type="entry name" value="LRR_8"/>
    <property type="match status" value="2"/>
</dbReference>
<gene>
    <name evidence="8" type="ORF">BEMITA_LOCUS4385</name>
</gene>
<feature type="compositionally biased region" description="Polar residues" evidence="4">
    <location>
        <begin position="665"/>
        <end position="680"/>
    </location>
</feature>
<proteinExistence type="predicted"/>
<evidence type="ECO:0000259" key="7">
    <source>
        <dbReference type="SMART" id="SM00409"/>
    </source>
</evidence>
<dbReference type="InterPro" id="IPR001611">
    <property type="entry name" value="Leu-rich_rpt"/>
</dbReference>
<accession>A0A9P0A7Q6</accession>
<dbReference type="EMBL" id="OU963863">
    <property type="protein sequence ID" value="CAH0385128.1"/>
    <property type="molecule type" value="Genomic_DNA"/>
</dbReference>
<evidence type="ECO:0000313" key="8">
    <source>
        <dbReference type="EMBL" id="CAH0385128.1"/>
    </source>
</evidence>
<dbReference type="SMART" id="SM00369">
    <property type="entry name" value="LRR_TYP"/>
    <property type="match status" value="6"/>
</dbReference>
<dbReference type="InterPro" id="IPR000483">
    <property type="entry name" value="Cys-rich_flank_reg_C"/>
</dbReference>
<dbReference type="Pfam" id="PF13927">
    <property type="entry name" value="Ig_3"/>
    <property type="match status" value="1"/>
</dbReference>
<keyword evidence="1" id="KW-0433">Leucine-rich repeat</keyword>
<keyword evidence="3" id="KW-0677">Repeat</keyword>
<dbReference type="SMART" id="SM00082">
    <property type="entry name" value="LRRCT"/>
    <property type="match status" value="1"/>
</dbReference>
<feature type="domain" description="Immunoglobulin" evidence="7">
    <location>
        <begin position="333"/>
        <end position="432"/>
    </location>
</feature>
<evidence type="ECO:0008006" key="10">
    <source>
        <dbReference type="Google" id="ProtNLM"/>
    </source>
</evidence>
<dbReference type="InterPro" id="IPR036179">
    <property type="entry name" value="Ig-like_dom_sf"/>
</dbReference>
<keyword evidence="9" id="KW-1185">Reference proteome</keyword>
<feature type="compositionally biased region" description="Polar residues" evidence="4">
    <location>
        <begin position="610"/>
        <end position="628"/>
    </location>
</feature>
<dbReference type="InterPro" id="IPR032675">
    <property type="entry name" value="LRR_dom_sf"/>
</dbReference>
<dbReference type="InterPro" id="IPR003591">
    <property type="entry name" value="Leu-rich_rpt_typical-subtyp"/>
</dbReference>
<evidence type="ECO:0000313" key="9">
    <source>
        <dbReference type="Proteomes" id="UP001152759"/>
    </source>
</evidence>
<keyword evidence="2" id="KW-0732">Signal</keyword>
<name>A0A9P0A7Q6_BEMTA</name>
<dbReference type="Proteomes" id="UP001152759">
    <property type="component" value="Chromosome 2"/>
</dbReference>
<evidence type="ECO:0000256" key="3">
    <source>
        <dbReference type="ARBA" id="ARBA00022737"/>
    </source>
</evidence>
<dbReference type="Gene3D" id="2.60.40.10">
    <property type="entry name" value="Immunoglobulins"/>
    <property type="match status" value="1"/>
</dbReference>
<evidence type="ECO:0000256" key="1">
    <source>
        <dbReference type="ARBA" id="ARBA00022614"/>
    </source>
</evidence>
<dbReference type="FunFam" id="3.80.10.10:FF:000082">
    <property type="entry name" value="Leucine-rich repeat-containing 24"/>
    <property type="match status" value="1"/>
</dbReference>
<reference evidence="8" key="1">
    <citation type="submission" date="2021-12" db="EMBL/GenBank/DDBJ databases">
        <authorList>
            <person name="King R."/>
        </authorList>
    </citation>
    <scope>NUCLEOTIDE SEQUENCE</scope>
</reference>
<dbReference type="SMART" id="SM00409">
    <property type="entry name" value="IG"/>
    <property type="match status" value="1"/>
</dbReference>
<evidence type="ECO:0000259" key="6">
    <source>
        <dbReference type="SMART" id="SM00408"/>
    </source>
</evidence>
<organism evidence="8 9">
    <name type="scientific">Bemisia tabaci</name>
    <name type="common">Sweetpotato whitefly</name>
    <name type="synonym">Aleurodes tabaci</name>
    <dbReference type="NCBI Taxonomy" id="7038"/>
    <lineage>
        <taxon>Eukaryota</taxon>
        <taxon>Metazoa</taxon>
        <taxon>Ecdysozoa</taxon>
        <taxon>Arthropoda</taxon>
        <taxon>Hexapoda</taxon>
        <taxon>Insecta</taxon>
        <taxon>Pterygota</taxon>
        <taxon>Neoptera</taxon>
        <taxon>Paraneoptera</taxon>
        <taxon>Hemiptera</taxon>
        <taxon>Sternorrhyncha</taxon>
        <taxon>Aleyrodoidea</taxon>
        <taxon>Aleyrodidae</taxon>
        <taxon>Aleyrodinae</taxon>
        <taxon>Bemisia</taxon>
    </lineage>
</organism>
<evidence type="ECO:0000256" key="4">
    <source>
        <dbReference type="SAM" id="MobiDB-lite"/>
    </source>
</evidence>
<sequence length="710" mass="78590">MSDDCPTGLNWKLSSRKCRPEPYRYVLPLSNLTVLDKYLKHRETGTEPEDMGDGSGLSQDDGRMKRLYLLLLLCTMTVVALPAASDWSDCPSACRCVWVYGKKSVLCPDAGFTTVPSVLHAETQVLNLSGNAIPYLAKDAFISVGLLNLQKIFLKAAGVREVHRDAFKDLKILVEVDLSDNAISTLHRDTFTGNERLRVLCLSGNPISELRPAQFPPLPHLKHLELHNCRLASVHRDALRHVTNLEYLNLSGNRLETISETVFRNTSNLKTLHLYSNRWRCDCHLASFRTWLLASKLYSRSLQCWEPTELLGKNWEEVNVVEFACAPRVSVEEKREQKEIGGNVTFHCEVLGDPEPTVRWLQNGKDAANLSESHEQVLLLEQESIDQEDQDQTKKRTSLTVLNISESHAGEYTCVAVNLRGSANDSGSLILPEKADGITYSRTESWYFHIVCAVVSVVSVLVVAASTCCYCHLRRRGESRRHRRKAKLMSSMSFNDQEKKLLDVSIATSTDRQTGSLDGISSHADMEMLEQSMQSIPLEPPVHITIESHPPTDPNAALVYPPPPEFSTSILPAGAFGNIFISVSVNQEPHSPCPSDITKYPDLLDINPSKSTVSVGTGPNTPLTQFYTTLPRRPRLKPGPPPPGILRSGHPRLTYDNMGPRVTADGSSTLSLPDSASQEDLSSSIPTPPPPPPSLPPTLCSSMTVEYVAL</sequence>
<evidence type="ECO:0000256" key="2">
    <source>
        <dbReference type="ARBA" id="ARBA00022729"/>
    </source>
</evidence>
<dbReference type="InterPro" id="IPR013783">
    <property type="entry name" value="Ig-like_fold"/>
</dbReference>
<evidence type="ECO:0000259" key="5">
    <source>
        <dbReference type="SMART" id="SM00082"/>
    </source>
</evidence>
<feature type="domain" description="LRRCT" evidence="5">
    <location>
        <begin position="277"/>
        <end position="326"/>
    </location>
</feature>
<dbReference type="SMART" id="SM00408">
    <property type="entry name" value="IGc2"/>
    <property type="match status" value="1"/>
</dbReference>
<dbReference type="PANTHER" id="PTHR24366">
    <property type="entry name" value="IG(IMMUNOGLOBULIN) AND LRR(LEUCINE RICH REPEAT) DOMAINS"/>
    <property type="match status" value="1"/>
</dbReference>
<dbReference type="AlphaFoldDB" id="A0A9P0A7Q6"/>
<dbReference type="InterPro" id="IPR003599">
    <property type="entry name" value="Ig_sub"/>
</dbReference>
<dbReference type="GO" id="GO:0071944">
    <property type="term" value="C:cell periphery"/>
    <property type="evidence" value="ECO:0007669"/>
    <property type="project" value="UniProtKB-ARBA"/>
</dbReference>
<dbReference type="PANTHER" id="PTHR24366:SF87">
    <property type="entry name" value="KEKKON 6, ISOFORM B"/>
    <property type="match status" value="1"/>
</dbReference>
<feature type="region of interest" description="Disordered" evidence="4">
    <location>
        <begin position="610"/>
        <end position="699"/>
    </location>
</feature>
<protein>
    <recommendedName>
        <fullName evidence="10">Ig-like domain-containing protein</fullName>
    </recommendedName>
</protein>
<dbReference type="InterPro" id="IPR003598">
    <property type="entry name" value="Ig_sub2"/>
</dbReference>